<comment type="similarity">
    <text evidence="1">Belongs to the LysR transcriptional regulatory family.</text>
</comment>
<dbReference type="EMBL" id="MCAS01000014">
    <property type="protein sequence ID" value="RKF46041.1"/>
    <property type="molecule type" value="Genomic_DNA"/>
</dbReference>
<dbReference type="GO" id="GO:0003700">
    <property type="term" value="F:DNA-binding transcription factor activity"/>
    <property type="evidence" value="ECO:0007669"/>
    <property type="project" value="InterPro"/>
</dbReference>
<dbReference type="SUPFAM" id="SSF53850">
    <property type="entry name" value="Periplasmic binding protein-like II"/>
    <property type="match status" value="1"/>
</dbReference>
<dbReference type="PANTHER" id="PTHR30293">
    <property type="entry name" value="TRANSCRIPTIONAL REGULATORY PROTEIN NAC-RELATED"/>
    <property type="match status" value="1"/>
</dbReference>
<dbReference type="PROSITE" id="PS50931">
    <property type="entry name" value="HTH_LYSR"/>
    <property type="match status" value="1"/>
</dbReference>
<dbReference type="Proteomes" id="UP000283709">
    <property type="component" value="Unassembled WGS sequence"/>
</dbReference>
<dbReference type="SUPFAM" id="SSF46785">
    <property type="entry name" value="Winged helix' DNA-binding domain"/>
    <property type="match status" value="1"/>
</dbReference>
<name>A0A3R7ESY6_9BURK</name>
<evidence type="ECO:0000256" key="4">
    <source>
        <dbReference type="ARBA" id="ARBA00023159"/>
    </source>
</evidence>
<reference evidence="7 8" key="1">
    <citation type="submission" date="2016-07" db="EMBL/GenBank/DDBJ databases">
        <title>Genome analysis of Burkholderia fungorum ES3-20.</title>
        <authorList>
            <person name="Xu D."/>
            <person name="Yao R."/>
            <person name="Zheng S."/>
        </authorList>
    </citation>
    <scope>NUCLEOTIDE SEQUENCE [LARGE SCALE GENOMIC DNA]</scope>
    <source>
        <strain evidence="7 8">ES3-20</strain>
    </source>
</reference>
<protein>
    <submittedName>
        <fullName evidence="7">LysR family transcriptional regulator</fullName>
    </submittedName>
</protein>
<feature type="domain" description="HTH lysR-type" evidence="6">
    <location>
        <begin position="1"/>
        <end position="58"/>
    </location>
</feature>
<dbReference type="PANTHER" id="PTHR30293:SF0">
    <property type="entry name" value="NITROGEN ASSIMILATION REGULATORY PROTEIN NAC"/>
    <property type="match status" value="1"/>
</dbReference>
<evidence type="ECO:0000256" key="2">
    <source>
        <dbReference type="ARBA" id="ARBA00023015"/>
    </source>
</evidence>
<proteinExistence type="inferred from homology"/>
<dbReference type="Gene3D" id="1.10.10.10">
    <property type="entry name" value="Winged helix-like DNA-binding domain superfamily/Winged helix DNA-binding domain"/>
    <property type="match status" value="1"/>
</dbReference>
<dbReference type="OrthoDB" id="8587114at2"/>
<keyword evidence="4" id="KW-0010">Activator</keyword>
<dbReference type="FunFam" id="1.10.10.10:FF:000001">
    <property type="entry name" value="LysR family transcriptional regulator"/>
    <property type="match status" value="1"/>
</dbReference>
<dbReference type="Pfam" id="PF00126">
    <property type="entry name" value="HTH_1"/>
    <property type="match status" value="1"/>
</dbReference>
<dbReference type="InterPro" id="IPR036390">
    <property type="entry name" value="WH_DNA-bd_sf"/>
</dbReference>
<accession>A0A3R7ESY6</accession>
<dbReference type="GO" id="GO:2000142">
    <property type="term" value="P:regulation of DNA-templated transcription initiation"/>
    <property type="evidence" value="ECO:0007669"/>
    <property type="project" value="TreeGrafter"/>
</dbReference>
<evidence type="ECO:0000313" key="7">
    <source>
        <dbReference type="EMBL" id="RKF46041.1"/>
    </source>
</evidence>
<evidence type="ECO:0000256" key="5">
    <source>
        <dbReference type="ARBA" id="ARBA00023163"/>
    </source>
</evidence>
<organism evidence="7 8">
    <name type="scientific">Paraburkholderia fungorum</name>
    <dbReference type="NCBI Taxonomy" id="134537"/>
    <lineage>
        <taxon>Bacteria</taxon>
        <taxon>Pseudomonadati</taxon>
        <taxon>Pseudomonadota</taxon>
        <taxon>Betaproteobacteria</taxon>
        <taxon>Burkholderiales</taxon>
        <taxon>Burkholderiaceae</taxon>
        <taxon>Paraburkholderia</taxon>
    </lineage>
</organism>
<dbReference type="InterPro" id="IPR036388">
    <property type="entry name" value="WH-like_DNA-bd_sf"/>
</dbReference>
<dbReference type="InterPro" id="IPR005119">
    <property type="entry name" value="LysR_subst-bd"/>
</dbReference>
<dbReference type="Gene3D" id="3.40.190.290">
    <property type="match status" value="1"/>
</dbReference>
<comment type="caution">
    <text evidence="7">The sequence shown here is derived from an EMBL/GenBank/DDBJ whole genome shotgun (WGS) entry which is preliminary data.</text>
</comment>
<keyword evidence="5" id="KW-0804">Transcription</keyword>
<evidence type="ECO:0000313" key="8">
    <source>
        <dbReference type="Proteomes" id="UP000283709"/>
    </source>
</evidence>
<dbReference type="GO" id="GO:0003677">
    <property type="term" value="F:DNA binding"/>
    <property type="evidence" value="ECO:0007669"/>
    <property type="project" value="UniProtKB-KW"/>
</dbReference>
<dbReference type="PRINTS" id="PR00039">
    <property type="entry name" value="HTHLYSR"/>
</dbReference>
<keyword evidence="2" id="KW-0805">Transcription regulation</keyword>
<evidence type="ECO:0000256" key="3">
    <source>
        <dbReference type="ARBA" id="ARBA00023125"/>
    </source>
</evidence>
<dbReference type="RefSeq" id="WP_120345239.1">
    <property type="nucleotide sequence ID" value="NZ_MCAS01000014.1"/>
</dbReference>
<evidence type="ECO:0000259" key="6">
    <source>
        <dbReference type="PROSITE" id="PS50931"/>
    </source>
</evidence>
<dbReference type="AlphaFoldDB" id="A0A3R7ESY6"/>
<evidence type="ECO:0000256" key="1">
    <source>
        <dbReference type="ARBA" id="ARBA00009437"/>
    </source>
</evidence>
<gene>
    <name evidence="7" type="ORF">BCY88_25775</name>
</gene>
<sequence>MDLRQLRYFVKVVECGNVTRASEALHIAQPAISQQMRNLERDLEMQLLERSVQGVAPTAAGQTLYRHAIELLRQADSTRELLRQDAELPQGKVSVAMPSSTARMVAIPLARTIRDRYPGIALELLEAPSAELGSLIGSGRVELAVVVDAVETRGVAAQRLLTEALYLIAWPEFQMPREPVSVTELGRMPLILPSAPNTIRSRVEWALREAGLPCEILFEASSTALLFAAVMAKLGVTILPWTAAHVELDEHKLKLAKVDHPLFSRELSLCWHDTALLSNAVQKVKATILELFDSLGKRPEWTAAD</sequence>
<dbReference type="Pfam" id="PF03466">
    <property type="entry name" value="LysR_substrate"/>
    <property type="match status" value="1"/>
</dbReference>
<keyword evidence="3" id="KW-0238">DNA-binding</keyword>
<dbReference type="InterPro" id="IPR000847">
    <property type="entry name" value="LysR_HTH_N"/>
</dbReference>